<evidence type="ECO:0000256" key="2">
    <source>
        <dbReference type="ARBA" id="ARBA00022475"/>
    </source>
</evidence>
<evidence type="ECO:0000313" key="7">
    <source>
        <dbReference type="EMBL" id="NHC38048.1"/>
    </source>
</evidence>
<dbReference type="AlphaFoldDB" id="A0A9X5EAW2"/>
<comment type="caution">
    <text evidence="7">The sequence shown here is derived from an EMBL/GenBank/DDBJ whole genome shotgun (WGS) entry which is preliminary data.</text>
</comment>
<keyword evidence="3 6" id="KW-0812">Transmembrane</keyword>
<gene>
    <name evidence="7" type="ORF">QH73_0026085</name>
</gene>
<accession>A0A9X5EAW2</accession>
<evidence type="ECO:0000256" key="4">
    <source>
        <dbReference type="ARBA" id="ARBA00022989"/>
    </source>
</evidence>
<feature type="transmembrane region" description="Helical" evidence="6">
    <location>
        <begin position="202"/>
        <end position="226"/>
    </location>
</feature>
<dbReference type="RefSeq" id="WP_132867254.1">
    <property type="nucleotide sequence ID" value="NZ_JTJC03000017.1"/>
</dbReference>
<evidence type="ECO:0000256" key="6">
    <source>
        <dbReference type="SAM" id="Phobius"/>
    </source>
</evidence>
<organism evidence="7 8">
    <name type="scientific">Scytonema millei VB511283</name>
    <dbReference type="NCBI Taxonomy" id="1245923"/>
    <lineage>
        <taxon>Bacteria</taxon>
        <taxon>Bacillati</taxon>
        <taxon>Cyanobacteriota</taxon>
        <taxon>Cyanophyceae</taxon>
        <taxon>Nostocales</taxon>
        <taxon>Scytonemataceae</taxon>
        <taxon>Scytonema</taxon>
    </lineage>
</organism>
<evidence type="ECO:0000256" key="1">
    <source>
        <dbReference type="ARBA" id="ARBA00004651"/>
    </source>
</evidence>
<evidence type="ECO:0000313" key="8">
    <source>
        <dbReference type="Proteomes" id="UP000031532"/>
    </source>
</evidence>
<dbReference type="PANTHER" id="PTHR39087">
    <property type="entry name" value="UPF0104 MEMBRANE PROTEIN MJ1595"/>
    <property type="match status" value="1"/>
</dbReference>
<feature type="transmembrane region" description="Helical" evidence="6">
    <location>
        <begin position="34"/>
        <end position="58"/>
    </location>
</feature>
<dbReference type="NCBIfam" id="TIGR00374">
    <property type="entry name" value="flippase-like domain"/>
    <property type="match status" value="1"/>
</dbReference>
<feature type="transmembrane region" description="Helical" evidence="6">
    <location>
        <begin position="5"/>
        <end position="22"/>
    </location>
</feature>
<comment type="subcellular location">
    <subcellularLocation>
        <location evidence="1">Cell membrane</location>
        <topology evidence="1">Multi-pass membrane protein</topology>
    </subcellularLocation>
</comment>
<dbReference type="Pfam" id="PF03706">
    <property type="entry name" value="LPG_synthase_TM"/>
    <property type="match status" value="1"/>
</dbReference>
<feature type="transmembrane region" description="Helical" evidence="6">
    <location>
        <begin position="238"/>
        <end position="258"/>
    </location>
</feature>
<dbReference type="EMBL" id="JTJC03000017">
    <property type="protein sequence ID" value="NHC38048.1"/>
    <property type="molecule type" value="Genomic_DNA"/>
</dbReference>
<feature type="transmembrane region" description="Helical" evidence="6">
    <location>
        <begin position="110"/>
        <end position="133"/>
    </location>
</feature>
<feature type="transmembrane region" description="Helical" evidence="6">
    <location>
        <begin position="279"/>
        <end position="302"/>
    </location>
</feature>
<protein>
    <submittedName>
        <fullName evidence="7">Flippase-like domain-containing protein</fullName>
    </submittedName>
</protein>
<dbReference type="OrthoDB" id="9786506at2"/>
<keyword evidence="4 6" id="KW-1133">Transmembrane helix</keyword>
<evidence type="ECO:0000256" key="3">
    <source>
        <dbReference type="ARBA" id="ARBA00022692"/>
    </source>
</evidence>
<evidence type="ECO:0000256" key="5">
    <source>
        <dbReference type="ARBA" id="ARBA00023136"/>
    </source>
</evidence>
<feature type="transmembrane region" description="Helical" evidence="6">
    <location>
        <begin position="139"/>
        <end position="166"/>
    </location>
</feature>
<keyword evidence="2" id="KW-1003">Cell membrane</keyword>
<name>A0A9X5EAW2_9CYAN</name>
<reference evidence="7 8" key="1">
    <citation type="journal article" date="2015" name="Genome Announc.">
        <title>Draft Genome Sequence of the Terrestrial Cyanobacterium Scytonema millei VB511283, Isolated from Eastern India.</title>
        <authorList>
            <person name="Sen D."/>
            <person name="Chandrababunaidu M.M."/>
            <person name="Singh D."/>
            <person name="Sanghi N."/>
            <person name="Ghorai A."/>
            <person name="Mishra G.P."/>
            <person name="Madduluri M."/>
            <person name="Adhikary S.P."/>
            <person name="Tripathy S."/>
        </authorList>
    </citation>
    <scope>NUCLEOTIDE SEQUENCE [LARGE SCALE GENOMIC DNA]</scope>
    <source>
        <strain evidence="7 8">VB511283</strain>
    </source>
</reference>
<sequence>MKRNLLVWLGWLISFVFLYFVFRRLDWALVIEAFHQVSLSTLIMMAGVYCLGFIIRAWRWKFLLPHRVSMGDSLGAVVLGYGANNILPARLGEIVRAQAIGKSCQISRSFALASILVERIFDGLVLVGLLYLGTRDSSIPTWVSSVGVLGLTIFGGALTIVMLLTLTRSLWDTKTHFLPSAKLQNFFQQFAKGLTLVWRTPFLPLTILGLSLTIWLVEGIVFHIAIQAFELKVPLTAPLFVMGLVNLGILAPTAPGYLGAFQYFGTMALNVWQVPSETALACIVIIHACQYLPITIWGLSYIPYFGFTSLTKLKSEIE</sequence>
<keyword evidence="8" id="KW-1185">Reference proteome</keyword>
<dbReference type="GO" id="GO:0005886">
    <property type="term" value="C:plasma membrane"/>
    <property type="evidence" value="ECO:0007669"/>
    <property type="project" value="UniProtKB-SubCell"/>
</dbReference>
<dbReference type="Proteomes" id="UP000031532">
    <property type="component" value="Unassembled WGS sequence"/>
</dbReference>
<dbReference type="PANTHER" id="PTHR39087:SF2">
    <property type="entry name" value="UPF0104 MEMBRANE PROTEIN MJ1595"/>
    <property type="match status" value="1"/>
</dbReference>
<dbReference type="InterPro" id="IPR022791">
    <property type="entry name" value="L-PG_synthase/AglD"/>
</dbReference>
<proteinExistence type="predicted"/>
<keyword evidence="5 6" id="KW-0472">Membrane</keyword>